<feature type="region of interest" description="Disordered" evidence="3">
    <location>
        <begin position="471"/>
        <end position="561"/>
    </location>
</feature>
<feature type="compositionally biased region" description="Basic and acidic residues" evidence="3">
    <location>
        <begin position="547"/>
        <end position="558"/>
    </location>
</feature>
<keyword evidence="1" id="KW-0547">Nucleotide-binding</keyword>
<gene>
    <name evidence="5" type="primary">dymA</name>
    <name evidence="5" type="ORF">LOCC1_G002189</name>
</gene>
<reference evidence="5 6" key="1">
    <citation type="submission" date="2018-05" db="EMBL/GenBank/DDBJ databases">
        <title>Genome sequencing and assembly of the regulated plant pathogen Lachnellula willkommii and related sister species for the development of diagnostic species identification markers.</title>
        <authorList>
            <person name="Giroux E."/>
            <person name="Bilodeau G."/>
        </authorList>
    </citation>
    <scope>NUCLEOTIDE SEQUENCE [LARGE SCALE GENOMIC DNA]</scope>
    <source>
        <strain evidence="5 6">CBS 160.35</strain>
    </source>
</reference>
<feature type="compositionally biased region" description="Acidic residues" evidence="3">
    <location>
        <begin position="34"/>
        <end position="46"/>
    </location>
</feature>
<sequence>MFGTQKAPSRRSRAQSVDSDDNSPDSQLHREMNEAQEEDGDFESSEEDSRPTSDSNTILSEDPFGNEDSQKLFESIDKLRKCGAGQDLDLPQLVIVGKQSAGKSSLLQSLTDIPFPVGSRLCTQFAMRIVSRRTPPGSKDKIYASIESGDINPFSIRDDDSRIKDFGRLVSDFTPETFDDLIEDAKVAMGINSNGTSEDRNYSSKVLKIELSGPNRSHFGILDLPGVFNAEIGGVSRREKDGVTKMVTSYMNKPENIIICVADASGDIANENILPLARDIDSSRIVGVFTKCDKADPPADIVNHVNNPDAIGGKRRRWYVVQNRPAKAGVSYNREQEEAALFNQEPWLDIPEDQRGTAMLKKHLASLLCRRIRDAFPGMLNTVTKLLDAEKLRRRGMGESRVDHLHKQTYLMKIVGTYRTLALQALRSPTDLQDDDMKLRGFIVDEKLAFERSMKKKGHLYNFLEIGKPQTKSRQHLAYHPSDELEADSDESDSDSVHKVSSDPLPNIFQQEHLPSSNLTKQTYRPRGAAVRRRGLYTPSQSPSPPREQKPTPTETKRSPLYIEIRAQINTNRGEELPGMLNPAVLKPLLRKQTSKWQALGQEYLERLVTMTTNVALKIFEEACNNAGTTERTRAGLQERLLTLAEDSRKEVLQKLRSLCEKNANMALQTDTDDFLRKVRQAQMMRFINALQRYKTSNPSSNFVRSLNKDGSALATGPESYENWAVVDEKSIGSLFNEIHYAGDRRENVEDEIHDLLKAYYELALRNFIYDVRHNITEPFLQDSSGPLLGLSTDFVLGLKAEEVDVLGGEDECVVVSRREADEKIGRLEVAMRIARSPLGEIEV</sequence>
<dbReference type="PROSITE" id="PS51388">
    <property type="entry name" value="GED"/>
    <property type="match status" value="1"/>
</dbReference>
<keyword evidence="2" id="KW-0342">GTP-binding</keyword>
<feature type="compositionally biased region" description="Acidic residues" evidence="3">
    <location>
        <begin position="484"/>
        <end position="494"/>
    </location>
</feature>
<dbReference type="GO" id="GO:0005525">
    <property type="term" value="F:GTP binding"/>
    <property type="evidence" value="ECO:0007669"/>
    <property type="project" value="InterPro"/>
</dbReference>
<dbReference type="CDD" id="cd08771">
    <property type="entry name" value="DLP_1"/>
    <property type="match status" value="1"/>
</dbReference>
<dbReference type="Pfam" id="PF01031">
    <property type="entry name" value="Dynamin_M"/>
    <property type="match status" value="1"/>
</dbReference>
<dbReference type="InterPro" id="IPR022812">
    <property type="entry name" value="Dynamin"/>
</dbReference>
<dbReference type="InterPro" id="IPR020850">
    <property type="entry name" value="GED_dom"/>
</dbReference>
<dbReference type="GO" id="GO:0008017">
    <property type="term" value="F:microtubule binding"/>
    <property type="evidence" value="ECO:0007669"/>
    <property type="project" value="TreeGrafter"/>
</dbReference>
<evidence type="ECO:0000313" key="6">
    <source>
        <dbReference type="Proteomes" id="UP000443090"/>
    </source>
</evidence>
<dbReference type="GO" id="GO:0005739">
    <property type="term" value="C:mitochondrion"/>
    <property type="evidence" value="ECO:0007669"/>
    <property type="project" value="TreeGrafter"/>
</dbReference>
<comment type="caution">
    <text evidence="5">The sequence shown here is derived from an EMBL/GenBank/DDBJ whole genome shotgun (WGS) entry which is preliminary data.</text>
</comment>
<dbReference type="GO" id="GO:0003924">
    <property type="term" value="F:GTPase activity"/>
    <property type="evidence" value="ECO:0007669"/>
    <property type="project" value="InterPro"/>
</dbReference>
<feature type="compositionally biased region" description="Polar residues" evidence="3">
    <location>
        <begin position="508"/>
        <end position="523"/>
    </location>
</feature>
<evidence type="ECO:0000313" key="5">
    <source>
        <dbReference type="EMBL" id="TVY46890.1"/>
    </source>
</evidence>
<dbReference type="GO" id="GO:0016559">
    <property type="term" value="P:peroxisome fission"/>
    <property type="evidence" value="ECO:0007669"/>
    <property type="project" value="TreeGrafter"/>
</dbReference>
<accession>A0A8H8S4V7</accession>
<dbReference type="Gene3D" id="1.20.120.1240">
    <property type="entry name" value="Dynamin, middle domain"/>
    <property type="match status" value="1"/>
</dbReference>
<dbReference type="GO" id="GO:0016020">
    <property type="term" value="C:membrane"/>
    <property type="evidence" value="ECO:0007669"/>
    <property type="project" value="TreeGrafter"/>
</dbReference>
<dbReference type="EMBL" id="QGMI01000122">
    <property type="protein sequence ID" value="TVY46890.1"/>
    <property type="molecule type" value="Genomic_DNA"/>
</dbReference>
<dbReference type="PRINTS" id="PR00195">
    <property type="entry name" value="DYNAMIN"/>
</dbReference>
<dbReference type="OrthoDB" id="415706at2759"/>
<evidence type="ECO:0000256" key="3">
    <source>
        <dbReference type="SAM" id="MobiDB-lite"/>
    </source>
</evidence>
<dbReference type="InterPro" id="IPR001401">
    <property type="entry name" value="Dynamin_GTPase"/>
</dbReference>
<dbReference type="GO" id="GO:0000266">
    <property type="term" value="P:mitochondrial fission"/>
    <property type="evidence" value="ECO:0007669"/>
    <property type="project" value="TreeGrafter"/>
</dbReference>
<dbReference type="InterPro" id="IPR027417">
    <property type="entry name" value="P-loop_NTPase"/>
</dbReference>
<dbReference type="Proteomes" id="UP000443090">
    <property type="component" value="Unassembled WGS sequence"/>
</dbReference>
<dbReference type="InterPro" id="IPR000375">
    <property type="entry name" value="Dynamin_stalk"/>
</dbReference>
<name>A0A8H8S4V7_9HELO</name>
<proteinExistence type="predicted"/>
<dbReference type="AlphaFoldDB" id="A0A8H8S4V7"/>
<evidence type="ECO:0000256" key="2">
    <source>
        <dbReference type="ARBA" id="ARBA00023134"/>
    </source>
</evidence>
<protein>
    <submittedName>
        <fullName evidence="5">Dynamin-A</fullName>
    </submittedName>
</protein>
<dbReference type="GO" id="GO:0005874">
    <property type="term" value="C:microtubule"/>
    <property type="evidence" value="ECO:0007669"/>
    <property type="project" value="TreeGrafter"/>
</dbReference>
<dbReference type="Pfam" id="PF00350">
    <property type="entry name" value="Dynamin_N"/>
    <property type="match status" value="1"/>
</dbReference>
<feature type="region of interest" description="Disordered" evidence="3">
    <location>
        <begin position="1"/>
        <end position="67"/>
    </location>
</feature>
<dbReference type="Gene3D" id="3.40.50.300">
    <property type="entry name" value="P-loop containing nucleotide triphosphate hydrolases"/>
    <property type="match status" value="1"/>
</dbReference>
<dbReference type="InterPro" id="IPR045063">
    <property type="entry name" value="Dynamin_N"/>
</dbReference>
<organism evidence="5 6">
    <name type="scientific">Lachnellula occidentalis</name>
    <dbReference type="NCBI Taxonomy" id="215460"/>
    <lineage>
        <taxon>Eukaryota</taxon>
        <taxon>Fungi</taxon>
        <taxon>Dikarya</taxon>
        <taxon>Ascomycota</taxon>
        <taxon>Pezizomycotina</taxon>
        <taxon>Leotiomycetes</taxon>
        <taxon>Helotiales</taxon>
        <taxon>Lachnaceae</taxon>
        <taxon>Lachnellula</taxon>
    </lineage>
</organism>
<dbReference type="PANTHER" id="PTHR11566">
    <property type="entry name" value="DYNAMIN"/>
    <property type="match status" value="1"/>
</dbReference>
<dbReference type="GO" id="GO:0006897">
    <property type="term" value="P:endocytosis"/>
    <property type="evidence" value="ECO:0007669"/>
    <property type="project" value="TreeGrafter"/>
</dbReference>
<dbReference type="PANTHER" id="PTHR11566:SF21">
    <property type="entry name" value="DYNAMIN RELATED PROTEIN 1, ISOFORM A"/>
    <property type="match status" value="1"/>
</dbReference>
<keyword evidence="6" id="KW-1185">Reference proteome</keyword>
<evidence type="ECO:0000259" key="4">
    <source>
        <dbReference type="PROSITE" id="PS51388"/>
    </source>
</evidence>
<dbReference type="GO" id="GO:0048312">
    <property type="term" value="P:intracellular distribution of mitochondria"/>
    <property type="evidence" value="ECO:0007669"/>
    <property type="project" value="TreeGrafter"/>
</dbReference>
<dbReference type="SUPFAM" id="SSF52540">
    <property type="entry name" value="P-loop containing nucleoside triphosphate hydrolases"/>
    <property type="match status" value="1"/>
</dbReference>
<dbReference type="SMART" id="SM00053">
    <property type="entry name" value="DYNc"/>
    <property type="match status" value="1"/>
</dbReference>
<feature type="domain" description="GED" evidence="4">
    <location>
        <begin position="750"/>
        <end position="843"/>
    </location>
</feature>
<evidence type="ECO:0000256" key="1">
    <source>
        <dbReference type="ARBA" id="ARBA00022741"/>
    </source>
</evidence>